<gene>
    <name evidence="1" type="ordered locus">BDP_1746</name>
</gene>
<evidence type="ECO:0000313" key="1">
    <source>
        <dbReference type="EMBL" id="ADB10336.1"/>
    </source>
</evidence>
<organism evidence="1 2">
    <name type="scientific">Bifidobacterium dentium (strain ATCC 27534 / DSM 20436 / JCM 1195 / Bd1)</name>
    <dbReference type="NCBI Taxonomy" id="401473"/>
    <lineage>
        <taxon>Bacteria</taxon>
        <taxon>Bacillati</taxon>
        <taxon>Actinomycetota</taxon>
        <taxon>Actinomycetes</taxon>
        <taxon>Bifidobacteriales</taxon>
        <taxon>Bifidobacteriaceae</taxon>
        <taxon>Bifidobacterium</taxon>
    </lineage>
</organism>
<dbReference type="eggNOG" id="ENOG50326F3">
    <property type="taxonomic scope" value="Bacteria"/>
</dbReference>
<dbReference type="HOGENOM" id="CLU_1607660_0_0_11"/>
<dbReference type="Proteomes" id="UP000008693">
    <property type="component" value="Chromosome"/>
</dbReference>
<protein>
    <submittedName>
        <fullName evidence="1">Uncharacterized protein</fullName>
    </submittedName>
</protein>
<dbReference type="KEGG" id="bde:BDP_1746"/>
<keyword evidence="2" id="KW-1185">Reference proteome</keyword>
<name>D2Q5X1_BIFDB</name>
<reference evidence="1 2" key="1">
    <citation type="journal article" date="2009" name="PLoS Genet.">
        <title>The Bifidobacterium dentium Bd1 genome sequence reflects its genetic adaptation to the human oral cavity.</title>
        <authorList>
            <person name="Ventura M."/>
            <person name="Turroni F."/>
            <person name="Zomer A."/>
            <person name="Foroni E."/>
            <person name="Giubellini V."/>
            <person name="Bottacini F."/>
            <person name="Canchaya C."/>
            <person name="Claesson M.J."/>
            <person name="He F."/>
            <person name="Mantzourani M."/>
            <person name="Mulas L."/>
            <person name="Ferrarini A."/>
            <person name="Gao B."/>
            <person name="Delledonne M."/>
            <person name="Henrissat B."/>
            <person name="Coutinho P."/>
            <person name="Oggioni M."/>
            <person name="Gupta R.S."/>
            <person name="Zhang Z."/>
            <person name="Beighton D."/>
            <person name="Fitzgerald G.F."/>
            <person name="O'Toole P.W."/>
            <person name="van Sinderen D."/>
        </authorList>
    </citation>
    <scope>NUCLEOTIDE SEQUENCE [LARGE SCALE GENOMIC DNA]</scope>
    <source>
        <strain evidence="2">ATCC 27534 / DSM 20436 / JCM 1195 / Bd1</strain>
    </source>
</reference>
<evidence type="ECO:0000313" key="2">
    <source>
        <dbReference type="Proteomes" id="UP000008693"/>
    </source>
</evidence>
<accession>D2Q5X1</accession>
<sequence>MLGAIKYDDDGVPCYGALDGMPVTTDDLVKACIGFDGGEPFTYLEACDSVCEQVGRVWPGGYPLDDMKKDAYVIHAHCVRGSLVLSAQTAVAFGSTPDCMDVAEDILTRIRIGYGGLFDPAGTGIVDVDRWVLAHRNWALDMASLLGDAGLEDPRLRDDIERVLS</sequence>
<dbReference type="EMBL" id="CP001750">
    <property type="protein sequence ID" value="ADB10336.1"/>
    <property type="molecule type" value="Genomic_DNA"/>
</dbReference>
<dbReference type="AlphaFoldDB" id="D2Q5X1"/>
<proteinExistence type="predicted"/>